<feature type="region of interest" description="Disordered" evidence="1">
    <location>
        <begin position="1"/>
        <end position="95"/>
    </location>
</feature>
<dbReference type="Proteomes" id="UP000278162">
    <property type="component" value="Unassembled WGS sequence"/>
</dbReference>
<organism evidence="2 3">
    <name type="scientific">Pseudomonas putida</name>
    <name type="common">Arthrobacter siderocapsulatus</name>
    <dbReference type="NCBI Taxonomy" id="303"/>
    <lineage>
        <taxon>Bacteria</taxon>
        <taxon>Pseudomonadati</taxon>
        <taxon>Pseudomonadota</taxon>
        <taxon>Gammaproteobacteria</taxon>
        <taxon>Pseudomonadales</taxon>
        <taxon>Pseudomonadaceae</taxon>
        <taxon>Pseudomonas</taxon>
    </lineage>
</organism>
<comment type="caution">
    <text evidence="2">The sequence shown here is derived from an EMBL/GenBank/DDBJ whole genome shotgun (WGS) entry which is preliminary data.</text>
</comment>
<evidence type="ECO:0000313" key="3">
    <source>
        <dbReference type="Proteomes" id="UP000278162"/>
    </source>
</evidence>
<name>A0A3M8T8P8_PSEPU</name>
<gene>
    <name evidence="2" type="ORF">EFK07_10990</name>
</gene>
<dbReference type="AlphaFoldDB" id="A0A3M8T8P8"/>
<accession>A0A3M8T8P8</accession>
<proteinExistence type="predicted"/>
<protein>
    <submittedName>
        <fullName evidence="2">Uncharacterized protein</fullName>
    </submittedName>
</protein>
<evidence type="ECO:0000256" key="1">
    <source>
        <dbReference type="SAM" id="MobiDB-lite"/>
    </source>
</evidence>
<sequence length="95" mass="9861">MAGDAQPSRLDAQAHAPVIGKQVRQRLPWSGRSGAAGSAVFEGRQASRGGDSPQGFPLEASAARNAPSGALRHHAESSGRRLDSATGIQGEVEFR</sequence>
<evidence type="ECO:0000313" key="2">
    <source>
        <dbReference type="EMBL" id="RNF89503.1"/>
    </source>
</evidence>
<reference evidence="2 3" key="1">
    <citation type="submission" date="2018-10" db="EMBL/GenBank/DDBJ databases">
        <title>An outbreak of IMP-63 producing strain in France.</title>
        <authorList>
            <person name="Bour M."/>
            <person name="Liapis E."/>
            <person name="Plesiat P."/>
        </authorList>
    </citation>
    <scope>NUCLEOTIDE SEQUENCE [LARGE SCALE GENOMIC DNA]</scope>
    <source>
        <strain evidence="2 3">12917</strain>
    </source>
</reference>
<dbReference type="EMBL" id="RJAI01000026">
    <property type="protein sequence ID" value="RNF89503.1"/>
    <property type="molecule type" value="Genomic_DNA"/>
</dbReference>
<feature type="compositionally biased region" description="Basic and acidic residues" evidence="1">
    <location>
        <begin position="73"/>
        <end position="83"/>
    </location>
</feature>